<dbReference type="GO" id="GO:0004674">
    <property type="term" value="F:protein serine/threonine kinase activity"/>
    <property type="evidence" value="ECO:0007669"/>
    <property type="project" value="UniProtKB-EC"/>
</dbReference>
<dbReference type="InterPro" id="IPR050660">
    <property type="entry name" value="NEK_Ser/Thr_kinase"/>
</dbReference>
<dbReference type="OrthoDB" id="310217at2759"/>
<evidence type="ECO:0000313" key="8">
    <source>
        <dbReference type="EMBL" id="KUJ10621.1"/>
    </source>
</evidence>
<dbReference type="InParanoid" id="A0A194WRJ2"/>
<dbReference type="InterPro" id="IPR011009">
    <property type="entry name" value="Kinase-like_dom_sf"/>
</dbReference>
<dbReference type="InterPro" id="IPR000719">
    <property type="entry name" value="Prot_kinase_dom"/>
</dbReference>
<evidence type="ECO:0000256" key="5">
    <source>
        <dbReference type="ARBA" id="ARBA00022840"/>
    </source>
</evidence>
<dbReference type="RefSeq" id="XP_018064976.1">
    <property type="nucleotide sequence ID" value="XM_018218798.1"/>
</dbReference>
<dbReference type="Proteomes" id="UP000070700">
    <property type="component" value="Unassembled WGS sequence"/>
</dbReference>
<dbReference type="Gene3D" id="1.10.510.10">
    <property type="entry name" value="Transferase(Phosphotransferase) domain 1"/>
    <property type="match status" value="1"/>
</dbReference>
<keyword evidence="9" id="KW-1185">Reference proteome</keyword>
<feature type="domain" description="Protein kinase" evidence="7">
    <location>
        <begin position="124"/>
        <end position="494"/>
    </location>
</feature>
<dbReference type="SMART" id="SM00220">
    <property type="entry name" value="S_TKc"/>
    <property type="match status" value="1"/>
</dbReference>
<dbReference type="GO" id="GO:0005524">
    <property type="term" value="F:ATP binding"/>
    <property type="evidence" value="ECO:0007669"/>
    <property type="project" value="UniProtKB-KW"/>
</dbReference>
<evidence type="ECO:0000256" key="2">
    <source>
        <dbReference type="ARBA" id="ARBA00022679"/>
    </source>
</evidence>
<name>A0A194WRJ2_MOLSC</name>
<dbReference type="PANTHER" id="PTHR43671:SF13">
    <property type="entry name" value="SERINE_THREONINE-PROTEIN KINASE NEK2"/>
    <property type="match status" value="1"/>
</dbReference>
<dbReference type="AlphaFoldDB" id="A0A194WRJ2"/>
<evidence type="ECO:0000256" key="1">
    <source>
        <dbReference type="ARBA" id="ARBA00012513"/>
    </source>
</evidence>
<dbReference type="PROSITE" id="PS00108">
    <property type="entry name" value="PROTEIN_KINASE_ST"/>
    <property type="match status" value="1"/>
</dbReference>
<dbReference type="InterPro" id="IPR008271">
    <property type="entry name" value="Ser/Thr_kinase_AS"/>
</dbReference>
<dbReference type="KEGG" id="psco:LY89DRAFT_723230"/>
<evidence type="ECO:0000259" key="7">
    <source>
        <dbReference type="PROSITE" id="PS50011"/>
    </source>
</evidence>
<protein>
    <recommendedName>
        <fullName evidence="1">non-specific serine/threonine protein kinase</fullName>
        <ecNumber evidence="1">2.7.11.1</ecNumber>
    </recommendedName>
</protein>
<evidence type="ECO:0000256" key="3">
    <source>
        <dbReference type="ARBA" id="ARBA00022741"/>
    </source>
</evidence>
<keyword evidence="5" id="KW-0067">ATP-binding</keyword>
<organism evidence="8 9">
    <name type="scientific">Mollisia scopiformis</name>
    <name type="common">Conifer needle endophyte fungus</name>
    <name type="synonym">Phialocephala scopiformis</name>
    <dbReference type="NCBI Taxonomy" id="149040"/>
    <lineage>
        <taxon>Eukaryota</taxon>
        <taxon>Fungi</taxon>
        <taxon>Dikarya</taxon>
        <taxon>Ascomycota</taxon>
        <taxon>Pezizomycotina</taxon>
        <taxon>Leotiomycetes</taxon>
        <taxon>Helotiales</taxon>
        <taxon>Mollisiaceae</taxon>
        <taxon>Mollisia</taxon>
    </lineage>
</organism>
<keyword evidence="3" id="KW-0547">Nucleotide-binding</keyword>
<dbReference type="EMBL" id="KQ947428">
    <property type="protein sequence ID" value="KUJ10621.1"/>
    <property type="molecule type" value="Genomic_DNA"/>
</dbReference>
<keyword evidence="2" id="KW-0808">Transferase</keyword>
<keyword evidence="4 8" id="KW-0418">Kinase</keyword>
<evidence type="ECO:0000313" key="9">
    <source>
        <dbReference type="Proteomes" id="UP000070700"/>
    </source>
</evidence>
<gene>
    <name evidence="8" type="ORF">LY89DRAFT_723230</name>
</gene>
<dbReference type="SUPFAM" id="SSF56112">
    <property type="entry name" value="Protein kinase-like (PK-like)"/>
    <property type="match status" value="1"/>
</dbReference>
<accession>A0A194WRJ2</accession>
<sequence>MNSLTGGGKRKRAAEDSDEDLRLQPPTQRYRTLALEKIQNFPGDRYDSLSGEVDLIFRRGLIRPAGTQTQVRRAGLGVPGDPKYEEDAEFIRARREKENRQVNNIKDSWLASAATWKDTLSNAWKGTKVLGRGTQGIAGLWSRSDTEASIKHVVVKQANGLGDSEKEASFMELLNKANSRHIVKLYKHSVVESSQGEPNPFREAFSTNSTPPAMIARLYTEYCKGGGYGEIYWRSERLIWRLFQCLVLGVAAMKNGNELLDGESWDTRVLHLDIKPGNVFVGTNDNNHLKTPVLKFGDFDGSAFAPQPPKAQTFDWLLSQWRTPGFESPEQLKAIDIWKSREARSEAISESPRNEYDSDGNRVSVVNLPKWSTFDSERGSGEDEPVTGPEVDYDPNLKYGPWSNLWSAAKIMWHLINRGHEFFYIKDSTADEFTLFGEFAFELSPDKLVVSLGPEILRAPYSATLRKTIAHCMAKNWQDRPSSREVLKTIEAALAACKLAEPGQGFGSGFDAGLTSYDEPPTEMPDF</sequence>
<evidence type="ECO:0000256" key="6">
    <source>
        <dbReference type="SAM" id="MobiDB-lite"/>
    </source>
</evidence>
<dbReference type="PROSITE" id="PS50011">
    <property type="entry name" value="PROTEIN_KINASE_DOM"/>
    <property type="match status" value="1"/>
</dbReference>
<dbReference type="GeneID" id="28828524"/>
<dbReference type="PANTHER" id="PTHR43671">
    <property type="entry name" value="SERINE/THREONINE-PROTEIN KINASE NEK"/>
    <property type="match status" value="1"/>
</dbReference>
<feature type="region of interest" description="Disordered" evidence="6">
    <location>
        <begin position="1"/>
        <end position="26"/>
    </location>
</feature>
<proteinExistence type="predicted"/>
<reference evidence="8 9" key="1">
    <citation type="submission" date="2015-10" db="EMBL/GenBank/DDBJ databases">
        <title>Full genome of DAOMC 229536 Phialocephala scopiformis, a fungal endophyte of spruce producing the potent anti-insectan compound rugulosin.</title>
        <authorList>
            <consortium name="DOE Joint Genome Institute"/>
            <person name="Walker A.K."/>
            <person name="Frasz S.L."/>
            <person name="Seifert K.A."/>
            <person name="Miller J.D."/>
            <person name="Mondo S.J."/>
            <person name="Labutti K."/>
            <person name="Lipzen A."/>
            <person name="Dockter R."/>
            <person name="Kennedy M."/>
            <person name="Grigoriev I.V."/>
            <person name="Spatafora J.W."/>
        </authorList>
    </citation>
    <scope>NUCLEOTIDE SEQUENCE [LARGE SCALE GENOMIC DNA]</scope>
    <source>
        <strain evidence="8 9">CBS 120377</strain>
    </source>
</reference>
<evidence type="ECO:0000256" key="4">
    <source>
        <dbReference type="ARBA" id="ARBA00022777"/>
    </source>
</evidence>
<dbReference type="EC" id="2.7.11.1" evidence="1"/>